<keyword evidence="4" id="KW-1185">Reference proteome</keyword>
<feature type="region of interest" description="Disordered" evidence="2">
    <location>
        <begin position="401"/>
        <end position="460"/>
    </location>
</feature>
<feature type="compositionally biased region" description="Basic and acidic residues" evidence="2">
    <location>
        <begin position="348"/>
        <end position="364"/>
    </location>
</feature>
<sequence>MPRNMMSDFSGMMCEIPPEVQFASFGKKHLLEGGKSHPRRRGSSLDDDETLKYLTLEEKDVLLFFEETIDALEDDLEEQTLHDSGIHCHSPKSMEENMSSHSESEDIIDLVQPRPENGPEESVPSRFIEPELEETWKLDKSVAKHIESPDEEVCVDAIGPPPVQPSAPPLPIYEMFPPPPPVQHPKLLRSVPTPLVIAQKISEKQAEDNSFSPTSPKETKSVERRSALPSSPLRNGEHFTAFKKPVPPPTAPKPQRFPSNISITNIGEREFSKTISSAAVNIQERKARVLANVNGSPFLISEGEERLQKHEMSGYGRSSSLRDLPSEQARQEALSRLGLVEEGFGQDQWDHSRSIPRSKEDKAEQVQTVSNGYRNIHEILKRESDHFPSVSKTVTFKPDVDLTDGKSARQNASRSFYDHRPPSSLSLDIRRRTGSLPRPSGLRPQGITVQFSGRGSTEEARREALRKLGLLKE</sequence>
<dbReference type="CTD" id="254427"/>
<reference evidence="3" key="2">
    <citation type="submission" date="2025-08" db="UniProtKB">
        <authorList>
            <consortium name="Ensembl"/>
        </authorList>
    </citation>
    <scope>IDENTIFICATION</scope>
</reference>
<evidence type="ECO:0000313" key="4">
    <source>
        <dbReference type="Proteomes" id="UP000001646"/>
    </source>
</evidence>
<gene>
    <name evidence="3" type="primary">PROSER2</name>
</gene>
<name>A0A803T0U3_ANOCA</name>
<reference evidence="3" key="3">
    <citation type="submission" date="2025-09" db="UniProtKB">
        <authorList>
            <consortium name="Ensembl"/>
        </authorList>
    </citation>
    <scope>IDENTIFICATION</scope>
</reference>
<dbReference type="Pfam" id="PF15385">
    <property type="entry name" value="SARG"/>
    <property type="match status" value="1"/>
</dbReference>
<evidence type="ECO:0000256" key="2">
    <source>
        <dbReference type="SAM" id="MobiDB-lite"/>
    </source>
</evidence>
<proteinExistence type="predicted"/>
<evidence type="ECO:0000313" key="3">
    <source>
        <dbReference type="Ensembl" id="ENSACAP00000028833.1"/>
    </source>
</evidence>
<dbReference type="GeneID" id="100559463"/>
<dbReference type="KEGG" id="acs:100559463"/>
<dbReference type="OrthoDB" id="8725016at2759"/>
<feature type="compositionally biased region" description="Basic and acidic residues" evidence="2">
    <location>
        <begin position="217"/>
        <end position="226"/>
    </location>
</feature>
<dbReference type="InParanoid" id="A0A803T0U3"/>
<dbReference type="AlphaFoldDB" id="A0A803T0U3"/>
<evidence type="ECO:0000256" key="1">
    <source>
        <dbReference type="ARBA" id="ARBA00022553"/>
    </source>
</evidence>
<dbReference type="PANTHER" id="PTHR16095">
    <property type="entry name" value="TRANSMEMBRANE PROTEIN 143 FAMILY MEMBER"/>
    <property type="match status" value="1"/>
</dbReference>
<reference evidence="3 4" key="1">
    <citation type="submission" date="2009-12" db="EMBL/GenBank/DDBJ databases">
        <title>The Genome Sequence of Anolis carolinensis (Green Anole Lizard).</title>
        <authorList>
            <consortium name="The Genome Sequencing Platform"/>
            <person name="Di Palma F."/>
            <person name="Alfoldi J."/>
            <person name="Heiman D."/>
            <person name="Young S."/>
            <person name="Grabherr M."/>
            <person name="Johnson J."/>
            <person name="Lander E.S."/>
            <person name="Lindblad-Toh K."/>
        </authorList>
    </citation>
    <scope>NUCLEOTIDE SEQUENCE [LARGE SCALE GENOMIC DNA]</scope>
    <source>
        <strain evidence="3 4">JBL SC #1</strain>
    </source>
</reference>
<dbReference type="GeneTree" id="ENSGT00940000154315"/>
<feature type="region of interest" description="Disordered" evidence="2">
    <location>
        <begin position="202"/>
        <end position="260"/>
    </location>
</feature>
<keyword evidence="1" id="KW-0597">Phosphoprotein</keyword>
<feature type="region of interest" description="Disordered" evidence="2">
    <location>
        <begin position="348"/>
        <end position="369"/>
    </location>
</feature>
<dbReference type="Ensembl" id="ENSACAT00000046782.1">
    <property type="protein sequence ID" value="ENSACAP00000028833.1"/>
    <property type="gene ID" value="ENSACAG00000038065.1"/>
</dbReference>
<dbReference type="Proteomes" id="UP000001646">
    <property type="component" value="Chromosome 5"/>
</dbReference>
<protein>
    <submittedName>
        <fullName evidence="3">Proline and serine rich 2</fullName>
    </submittedName>
</protein>
<dbReference type="PANTHER" id="PTHR16095:SF9">
    <property type="entry name" value="PROLINE AND SERINE-RICH PROTEIN 2"/>
    <property type="match status" value="1"/>
</dbReference>
<organism evidence="3 4">
    <name type="scientific">Anolis carolinensis</name>
    <name type="common">Green anole</name>
    <name type="synonym">American chameleon</name>
    <dbReference type="NCBI Taxonomy" id="28377"/>
    <lineage>
        <taxon>Eukaryota</taxon>
        <taxon>Metazoa</taxon>
        <taxon>Chordata</taxon>
        <taxon>Craniata</taxon>
        <taxon>Vertebrata</taxon>
        <taxon>Euteleostomi</taxon>
        <taxon>Lepidosauria</taxon>
        <taxon>Squamata</taxon>
        <taxon>Bifurcata</taxon>
        <taxon>Unidentata</taxon>
        <taxon>Episquamata</taxon>
        <taxon>Toxicofera</taxon>
        <taxon>Iguania</taxon>
        <taxon>Dactyloidae</taxon>
        <taxon>Anolis</taxon>
    </lineage>
</organism>
<accession>A0A803T0U3</accession>